<name>A0A809YQ66_9BRAD</name>
<dbReference type="EMBL" id="AP023093">
    <property type="protein sequence ID" value="BCE39691.1"/>
    <property type="molecule type" value="Genomic_DNA"/>
</dbReference>
<dbReference type="InterPro" id="IPR010982">
    <property type="entry name" value="Lambda_DNA-bd_dom_sf"/>
</dbReference>
<organism evidence="2">
    <name type="scientific">Bradyrhizobium diazoefficiens</name>
    <dbReference type="NCBI Taxonomy" id="1355477"/>
    <lineage>
        <taxon>Bacteria</taxon>
        <taxon>Pseudomonadati</taxon>
        <taxon>Pseudomonadota</taxon>
        <taxon>Alphaproteobacteria</taxon>
        <taxon>Hyphomicrobiales</taxon>
        <taxon>Nitrobacteraceae</taxon>
        <taxon>Bradyrhizobium</taxon>
    </lineage>
</organism>
<dbReference type="RefSeq" id="WP_182871734.1">
    <property type="nucleotide sequence ID" value="NZ_AP022639.1"/>
</dbReference>
<sequence length="122" mass="13504">MYTQSAYSQNESDALIGYTHRLRHGLAMSRDLKAIAERLKLIRAAVHGGMTQAAFGRLVGIEPQAINNYETALRRISIDQAIKVCAATGVSLDYIYRGVTSQLPAEIATNIQKKQREATRRA</sequence>
<protein>
    <recommendedName>
        <fullName evidence="1">HTH cro/C1-type domain-containing protein</fullName>
    </recommendedName>
</protein>
<dbReference type="Pfam" id="PF01381">
    <property type="entry name" value="HTH_3"/>
    <property type="match status" value="1"/>
</dbReference>
<dbReference type="SMART" id="SM00530">
    <property type="entry name" value="HTH_XRE"/>
    <property type="match status" value="1"/>
</dbReference>
<feature type="domain" description="HTH cro/C1-type" evidence="1">
    <location>
        <begin position="39"/>
        <end position="95"/>
    </location>
</feature>
<dbReference type="SUPFAM" id="SSF47413">
    <property type="entry name" value="lambda repressor-like DNA-binding domains"/>
    <property type="match status" value="1"/>
</dbReference>
<proteinExistence type="predicted"/>
<dbReference type="CDD" id="cd00093">
    <property type="entry name" value="HTH_XRE"/>
    <property type="match status" value="1"/>
</dbReference>
<dbReference type="AlphaFoldDB" id="A0A809YQ66"/>
<reference evidence="2" key="1">
    <citation type="submission" date="2020-05" db="EMBL/GenBank/DDBJ databases">
        <title>Complete genome sequence of Bradyrhizobium diazoefficiens XF3 isolated from soybean nodule.</title>
        <authorList>
            <person name="Noda R."/>
            <person name="Kakizaki K."/>
            <person name="Minamisawa K."/>
        </authorList>
    </citation>
    <scope>NUCLEOTIDE SEQUENCE</scope>
    <source>
        <strain evidence="2">XF3</strain>
    </source>
</reference>
<dbReference type="InterPro" id="IPR001387">
    <property type="entry name" value="Cro/C1-type_HTH"/>
</dbReference>
<evidence type="ECO:0000313" key="2">
    <source>
        <dbReference type="EMBL" id="BCE39691.1"/>
    </source>
</evidence>
<dbReference type="GO" id="GO:0003677">
    <property type="term" value="F:DNA binding"/>
    <property type="evidence" value="ECO:0007669"/>
    <property type="project" value="InterPro"/>
</dbReference>
<gene>
    <name evidence="2" type="ORF">XF3B_47220</name>
</gene>
<accession>A0A809YQ66</accession>
<evidence type="ECO:0000259" key="1">
    <source>
        <dbReference type="PROSITE" id="PS50943"/>
    </source>
</evidence>
<dbReference type="Gene3D" id="1.10.260.40">
    <property type="entry name" value="lambda repressor-like DNA-binding domains"/>
    <property type="match status" value="1"/>
</dbReference>
<dbReference type="PROSITE" id="PS50943">
    <property type="entry name" value="HTH_CROC1"/>
    <property type="match status" value="1"/>
</dbReference>